<sequence length="460" mass="49918">MTGEKVRSRWILVLTSLGFFMAMMDAMIVTTASTAIRTEFQISVNTLQWALNAYNITIAAVLLVGVSLGERFGRRRIYNWGILIFTLGSILCALAISINWLILARIIEGIGASVMTPMSMAILTNALPTNQRGRALGIWSGIGGLALIVGPSLGGFIVARLTWQWIFWINVPVGILAILLSRRYLPESRGQSDPINFVDSLLIIIAMAGTVWALSVTTSGRQLGWALAISLLSIGCGGWLIVRQAHENSPMIDLSLFRESNFTDANLATACLYGSMYGVVFFLPQYLQTGQRATALTAGLELLPWTGTLVLVAPFAGRAVDRFGERWVATLGLLFQGIGYVLIALLVHHNYVWLILPLMLAGIGLSMAGPALQKSVLGAVPRAMIGKASGVYNVFRLLGGALGTTIAVMIFYQFHGKNFVSSFQATMIGSAVISLLGLFWLGHLQTEKLKNLEHPTKQSE</sequence>
<dbReference type="CDD" id="cd17321">
    <property type="entry name" value="MFS_MMR_MDR_like"/>
    <property type="match status" value="1"/>
</dbReference>
<reference evidence="10" key="1">
    <citation type="journal article" date="2019" name="Int. J. Syst. Evol. Microbiol.">
        <title>The Global Catalogue of Microorganisms (GCM) 10K type strain sequencing project: providing services to taxonomists for standard genome sequencing and annotation.</title>
        <authorList>
            <consortium name="The Broad Institute Genomics Platform"/>
            <consortium name="The Broad Institute Genome Sequencing Center for Infectious Disease"/>
            <person name="Wu L."/>
            <person name="Ma J."/>
        </authorList>
    </citation>
    <scope>NUCLEOTIDE SEQUENCE [LARGE SCALE GENOMIC DNA]</scope>
    <source>
        <strain evidence="10">CCM 8908</strain>
    </source>
</reference>
<dbReference type="PANTHER" id="PTHR42718:SF46">
    <property type="entry name" value="BLR6921 PROTEIN"/>
    <property type="match status" value="1"/>
</dbReference>
<feature type="transmembrane region" description="Helical" evidence="7">
    <location>
        <begin position="263"/>
        <end position="282"/>
    </location>
</feature>
<protein>
    <submittedName>
        <fullName evidence="9">MFS transporter</fullName>
    </submittedName>
</protein>
<feature type="transmembrane region" description="Helical" evidence="7">
    <location>
        <begin position="223"/>
        <end position="242"/>
    </location>
</feature>
<feature type="transmembrane region" description="Helical" evidence="7">
    <location>
        <begin position="420"/>
        <end position="441"/>
    </location>
</feature>
<feature type="transmembrane region" description="Helical" evidence="7">
    <location>
        <begin position="327"/>
        <end position="347"/>
    </location>
</feature>
<dbReference type="NCBIfam" id="TIGR00711">
    <property type="entry name" value="efflux_EmrB"/>
    <property type="match status" value="1"/>
</dbReference>
<feature type="domain" description="Major facilitator superfamily (MFS) profile" evidence="8">
    <location>
        <begin position="11"/>
        <end position="449"/>
    </location>
</feature>
<accession>A0ABW1THE4</accession>
<evidence type="ECO:0000256" key="7">
    <source>
        <dbReference type="SAM" id="Phobius"/>
    </source>
</evidence>
<evidence type="ECO:0000313" key="10">
    <source>
        <dbReference type="Proteomes" id="UP001596283"/>
    </source>
</evidence>
<feature type="transmembrane region" description="Helical" evidence="7">
    <location>
        <begin position="353"/>
        <end position="372"/>
    </location>
</feature>
<keyword evidence="4 7" id="KW-0812">Transmembrane</keyword>
<dbReference type="Gene3D" id="1.20.1250.20">
    <property type="entry name" value="MFS general substrate transporter like domains"/>
    <property type="match status" value="1"/>
</dbReference>
<gene>
    <name evidence="9" type="ORF">ACFP1C_10070</name>
</gene>
<comment type="caution">
    <text evidence="9">The sequence shown here is derived from an EMBL/GenBank/DDBJ whole genome shotgun (WGS) entry which is preliminary data.</text>
</comment>
<dbReference type="SUPFAM" id="SSF103473">
    <property type="entry name" value="MFS general substrate transporter"/>
    <property type="match status" value="1"/>
</dbReference>
<keyword evidence="3" id="KW-1003">Cell membrane</keyword>
<evidence type="ECO:0000256" key="1">
    <source>
        <dbReference type="ARBA" id="ARBA00004651"/>
    </source>
</evidence>
<dbReference type="InterPro" id="IPR020846">
    <property type="entry name" value="MFS_dom"/>
</dbReference>
<evidence type="ECO:0000256" key="2">
    <source>
        <dbReference type="ARBA" id="ARBA00022448"/>
    </source>
</evidence>
<evidence type="ECO:0000259" key="8">
    <source>
        <dbReference type="PROSITE" id="PS50850"/>
    </source>
</evidence>
<keyword evidence="10" id="KW-1185">Reference proteome</keyword>
<feature type="transmembrane region" description="Helical" evidence="7">
    <location>
        <begin position="197"/>
        <end position="217"/>
    </location>
</feature>
<dbReference type="InterPro" id="IPR004638">
    <property type="entry name" value="EmrB-like"/>
</dbReference>
<feature type="transmembrane region" description="Helical" evidence="7">
    <location>
        <begin position="50"/>
        <end position="68"/>
    </location>
</feature>
<keyword evidence="6 7" id="KW-0472">Membrane</keyword>
<dbReference type="Gene3D" id="1.20.1720.10">
    <property type="entry name" value="Multidrug resistance protein D"/>
    <property type="match status" value="1"/>
</dbReference>
<dbReference type="EMBL" id="JBHSSI010000058">
    <property type="protein sequence ID" value="MFC6261287.1"/>
    <property type="molecule type" value="Genomic_DNA"/>
</dbReference>
<dbReference type="InterPro" id="IPR036259">
    <property type="entry name" value="MFS_trans_sf"/>
</dbReference>
<dbReference type="Proteomes" id="UP001596283">
    <property type="component" value="Unassembled WGS sequence"/>
</dbReference>
<keyword evidence="5 7" id="KW-1133">Transmembrane helix</keyword>
<dbReference type="Pfam" id="PF07690">
    <property type="entry name" value="MFS_1"/>
    <property type="match status" value="1"/>
</dbReference>
<evidence type="ECO:0000313" key="9">
    <source>
        <dbReference type="EMBL" id="MFC6261287.1"/>
    </source>
</evidence>
<feature type="transmembrane region" description="Helical" evidence="7">
    <location>
        <begin position="165"/>
        <end position="185"/>
    </location>
</feature>
<comment type="subcellular location">
    <subcellularLocation>
        <location evidence="1">Cell membrane</location>
        <topology evidence="1">Multi-pass membrane protein</topology>
    </subcellularLocation>
</comment>
<feature type="transmembrane region" description="Helical" evidence="7">
    <location>
        <begin position="80"/>
        <end position="103"/>
    </location>
</feature>
<evidence type="ECO:0000256" key="5">
    <source>
        <dbReference type="ARBA" id="ARBA00022989"/>
    </source>
</evidence>
<feature type="transmembrane region" description="Helical" evidence="7">
    <location>
        <begin position="393"/>
        <end position="414"/>
    </location>
</feature>
<feature type="transmembrane region" description="Helical" evidence="7">
    <location>
        <begin position="139"/>
        <end position="159"/>
    </location>
</feature>
<dbReference type="PRINTS" id="PR01036">
    <property type="entry name" value="TCRTETB"/>
</dbReference>
<dbReference type="InterPro" id="IPR011701">
    <property type="entry name" value="MFS"/>
</dbReference>
<evidence type="ECO:0000256" key="4">
    <source>
        <dbReference type="ARBA" id="ARBA00022692"/>
    </source>
</evidence>
<evidence type="ECO:0000256" key="6">
    <source>
        <dbReference type="ARBA" id="ARBA00023136"/>
    </source>
</evidence>
<evidence type="ECO:0000256" key="3">
    <source>
        <dbReference type="ARBA" id="ARBA00022475"/>
    </source>
</evidence>
<organism evidence="9 10">
    <name type="scientific">Levilactobacillus fujinensis</name>
    <dbReference type="NCBI Taxonomy" id="2486024"/>
    <lineage>
        <taxon>Bacteria</taxon>
        <taxon>Bacillati</taxon>
        <taxon>Bacillota</taxon>
        <taxon>Bacilli</taxon>
        <taxon>Lactobacillales</taxon>
        <taxon>Lactobacillaceae</taxon>
        <taxon>Levilactobacillus</taxon>
    </lineage>
</organism>
<dbReference type="PROSITE" id="PS50850">
    <property type="entry name" value="MFS"/>
    <property type="match status" value="1"/>
</dbReference>
<dbReference type="RefSeq" id="WP_125687004.1">
    <property type="nucleotide sequence ID" value="NZ_JBHSSI010000058.1"/>
</dbReference>
<keyword evidence="2" id="KW-0813">Transport</keyword>
<feature type="transmembrane region" description="Helical" evidence="7">
    <location>
        <begin position="302"/>
        <end position="320"/>
    </location>
</feature>
<dbReference type="PANTHER" id="PTHR42718">
    <property type="entry name" value="MAJOR FACILITATOR SUPERFAMILY MULTIDRUG TRANSPORTER MFSC"/>
    <property type="match status" value="1"/>
</dbReference>
<name>A0ABW1THE4_9LACO</name>
<feature type="transmembrane region" description="Helical" evidence="7">
    <location>
        <begin position="109"/>
        <end position="127"/>
    </location>
</feature>
<proteinExistence type="predicted"/>